<dbReference type="RefSeq" id="WP_182838142.1">
    <property type="nucleotide sequence ID" value="NZ_BAAABQ010000074.1"/>
</dbReference>
<feature type="region of interest" description="Disordered" evidence="1">
    <location>
        <begin position="56"/>
        <end position="85"/>
    </location>
</feature>
<proteinExistence type="predicted"/>
<keyword evidence="2" id="KW-0812">Transmembrane</keyword>
<feature type="compositionally biased region" description="Gly residues" evidence="1">
    <location>
        <begin position="63"/>
        <end position="85"/>
    </location>
</feature>
<evidence type="ECO:0000256" key="2">
    <source>
        <dbReference type="SAM" id="Phobius"/>
    </source>
</evidence>
<keyword evidence="2" id="KW-1133">Transmembrane helix</keyword>
<keyword evidence="2" id="KW-0472">Membrane</keyword>
<comment type="caution">
    <text evidence="3">The sequence shown here is derived from an EMBL/GenBank/DDBJ whole genome shotgun (WGS) entry which is preliminary data.</text>
</comment>
<feature type="transmembrane region" description="Helical" evidence="2">
    <location>
        <begin position="32"/>
        <end position="50"/>
    </location>
</feature>
<feature type="compositionally biased region" description="Low complexity" evidence="1">
    <location>
        <begin position="12"/>
        <end position="24"/>
    </location>
</feature>
<accession>A0ABR6BJD0</accession>
<evidence type="ECO:0000313" key="3">
    <source>
        <dbReference type="EMBL" id="MBA8926988.1"/>
    </source>
</evidence>
<dbReference type="EMBL" id="JACJID010000003">
    <property type="protein sequence ID" value="MBA8926988.1"/>
    <property type="molecule type" value="Genomic_DNA"/>
</dbReference>
<name>A0ABR6BJD0_9PSEU</name>
<evidence type="ECO:0000256" key="1">
    <source>
        <dbReference type="SAM" id="MobiDB-lite"/>
    </source>
</evidence>
<sequence length="195" mass="18868">METQQTEPVWGAPAPQAAPAQPKPRWSAGRTALVVGLAVVVAVGGGFAITKLAGGTGSSQQGAGPGGFGGGQGRGPGGMGGRGGMMGGAGGLGNALHGDFTVADNGSYVTERMQTGKVTAVSATSITTASEDGYTKTYTVDSSTLVDNGDDQISAVKTGDTVTVIAKLAGDTGTATSVLDRALAQQGGGQGAPGN</sequence>
<keyword evidence="4" id="KW-1185">Reference proteome</keyword>
<reference evidence="3 4" key="1">
    <citation type="submission" date="2020-08" db="EMBL/GenBank/DDBJ databases">
        <title>Genomic Encyclopedia of Archaeal and Bacterial Type Strains, Phase II (KMG-II): from individual species to whole genera.</title>
        <authorList>
            <person name="Goeker M."/>
        </authorList>
    </citation>
    <scope>NUCLEOTIDE SEQUENCE [LARGE SCALE GENOMIC DNA]</scope>
    <source>
        <strain evidence="3 4">DSM 43850</strain>
    </source>
</reference>
<feature type="region of interest" description="Disordered" evidence="1">
    <location>
        <begin position="1"/>
        <end position="24"/>
    </location>
</feature>
<dbReference type="Proteomes" id="UP000517916">
    <property type="component" value="Unassembled WGS sequence"/>
</dbReference>
<evidence type="ECO:0008006" key="5">
    <source>
        <dbReference type="Google" id="ProtNLM"/>
    </source>
</evidence>
<gene>
    <name evidence="3" type="ORF">BC739_004194</name>
</gene>
<protein>
    <recommendedName>
        <fullName evidence="5">DUF5666 domain-containing protein</fullName>
    </recommendedName>
</protein>
<evidence type="ECO:0000313" key="4">
    <source>
        <dbReference type="Proteomes" id="UP000517916"/>
    </source>
</evidence>
<organism evidence="3 4">
    <name type="scientific">Kutzneria viridogrisea</name>
    <dbReference type="NCBI Taxonomy" id="47990"/>
    <lineage>
        <taxon>Bacteria</taxon>
        <taxon>Bacillati</taxon>
        <taxon>Actinomycetota</taxon>
        <taxon>Actinomycetes</taxon>
        <taxon>Pseudonocardiales</taxon>
        <taxon>Pseudonocardiaceae</taxon>
        <taxon>Kutzneria</taxon>
    </lineage>
</organism>